<evidence type="ECO:0000256" key="1">
    <source>
        <dbReference type="SAM" id="Phobius"/>
    </source>
</evidence>
<keyword evidence="1" id="KW-0812">Transmembrane</keyword>
<sequence>MVVHDRDINRFADRSRELWSERTVSDMRYKENGFLRCCGSCPFASLLAFILTLTGTGIFCGCLYYPIRASIEQINNVFQFEYIDYEWVRILRLAVIFIMAIMGGFALILLTVGSLATGATRHQVYTGFRSRLGGRIVTGFFTFIVYMILLVWLIVMISMVIPCIGLYILKYRCHEAWATPTASSWPNTASPVACLTPGTYGIPVPKQKPDLKVCQERFNELCTLTEHTPRFWAGLVGAIFVVMGLIHFLCCLVANYAHIKDGRKLRDYEEAIREEIEISKLNQ</sequence>
<organism evidence="3 4">
    <name type="scientific">Adineta steineri</name>
    <dbReference type="NCBI Taxonomy" id="433720"/>
    <lineage>
        <taxon>Eukaryota</taxon>
        <taxon>Metazoa</taxon>
        <taxon>Spiralia</taxon>
        <taxon>Gnathifera</taxon>
        <taxon>Rotifera</taxon>
        <taxon>Eurotatoria</taxon>
        <taxon>Bdelloidea</taxon>
        <taxon>Adinetida</taxon>
        <taxon>Adinetidae</taxon>
        <taxon>Adineta</taxon>
    </lineage>
</organism>
<dbReference type="PANTHER" id="PTHR11683">
    <property type="entry name" value="MYELIN PROTEOLIPID"/>
    <property type="match status" value="1"/>
</dbReference>
<dbReference type="InterPro" id="IPR001614">
    <property type="entry name" value="Myelin_PLP"/>
</dbReference>
<dbReference type="AlphaFoldDB" id="A0A814XCR3"/>
<feature type="transmembrane region" description="Helical" evidence="1">
    <location>
        <begin position="87"/>
        <end position="115"/>
    </location>
</feature>
<dbReference type="PANTHER" id="PTHR11683:SF12">
    <property type="entry name" value="M6, ISOFORM F"/>
    <property type="match status" value="1"/>
</dbReference>
<proteinExistence type="predicted"/>
<dbReference type="Proteomes" id="UP000663832">
    <property type="component" value="Unassembled WGS sequence"/>
</dbReference>
<evidence type="ECO:0000313" key="4">
    <source>
        <dbReference type="Proteomes" id="UP000663832"/>
    </source>
</evidence>
<dbReference type="Proteomes" id="UP000663877">
    <property type="component" value="Unassembled WGS sequence"/>
</dbReference>
<dbReference type="GO" id="GO:0005886">
    <property type="term" value="C:plasma membrane"/>
    <property type="evidence" value="ECO:0007669"/>
    <property type="project" value="TreeGrafter"/>
</dbReference>
<dbReference type="Pfam" id="PF01275">
    <property type="entry name" value="Myelin_PLP"/>
    <property type="match status" value="1"/>
</dbReference>
<comment type="caution">
    <text evidence="3">The sequence shown here is derived from an EMBL/GenBank/DDBJ whole genome shotgun (WGS) entry which is preliminary data.</text>
</comment>
<dbReference type="GO" id="GO:0031175">
    <property type="term" value="P:neuron projection development"/>
    <property type="evidence" value="ECO:0007669"/>
    <property type="project" value="TreeGrafter"/>
</dbReference>
<keyword evidence="1" id="KW-0472">Membrane</keyword>
<feature type="transmembrane region" description="Helical" evidence="1">
    <location>
        <begin position="231"/>
        <end position="257"/>
    </location>
</feature>
<evidence type="ECO:0000313" key="2">
    <source>
        <dbReference type="EMBL" id="CAF0833066.1"/>
    </source>
</evidence>
<dbReference type="OrthoDB" id="9993736at2759"/>
<dbReference type="EMBL" id="CAJNOI010000020">
    <property type="protein sequence ID" value="CAF0833066.1"/>
    <property type="molecule type" value="Genomic_DNA"/>
</dbReference>
<name>A0A814XCR3_9BILA</name>
<reference evidence="3" key="1">
    <citation type="submission" date="2021-02" db="EMBL/GenBank/DDBJ databases">
        <authorList>
            <person name="Nowell W R."/>
        </authorList>
    </citation>
    <scope>NUCLEOTIDE SEQUENCE</scope>
</reference>
<protein>
    <submittedName>
        <fullName evidence="3">Uncharacterized protein</fullName>
    </submittedName>
</protein>
<evidence type="ECO:0000313" key="3">
    <source>
        <dbReference type="EMBL" id="CAF1217584.1"/>
    </source>
</evidence>
<gene>
    <name evidence="2" type="ORF">BJG266_LOCUS6895</name>
    <name evidence="3" type="ORF">QVE165_LOCUS26712</name>
</gene>
<feature type="transmembrane region" description="Helical" evidence="1">
    <location>
        <begin position="136"/>
        <end position="169"/>
    </location>
</feature>
<accession>A0A814XCR3</accession>
<dbReference type="EMBL" id="CAJNOM010000199">
    <property type="protein sequence ID" value="CAF1217584.1"/>
    <property type="molecule type" value="Genomic_DNA"/>
</dbReference>
<keyword evidence="4" id="KW-1185">Reference proteome</keyword>
<feature type="transmembrane region" description="Helical" evidence="1">
    <location>
        <begin position="43"/>
        <end position="67"/>
    </location>
</feature>
<keyword evidence="1" id="KW-1133">Transmembrane helix</keyword>